<proteinExistence type="predicted"/>
<evidence type="ECO:0000313" key="3">
    <source>
        <dbReference type="Proteomes" id="UP000789901"/>
    </source>
</evidence>
<evidence type="ECO:0000256" key="1">
    <source>
        <dbReference type="SAM" id="MobiDB-lite"/>
    </source>
</evidence>
<gene>
    <name evidence="2" type="ORF">GMARGA_LOCUS2577</name>
</gene>
<sequence length="90" mass="10522">MQFDPRQFKDTPASRGHKVPKDCNYDSNARSRAIKATLRQALEYAKLLSSDEVWVVHFTFQDNVTEDPYWPSFVRVFGLRISGTIWSLRK</sequence>
<comment type="caution">
    <text evidence="2">The sequence shown here is derived from an EMBL/GenBank/DDBJ whole genome shotgun (WGS) entry which is preliminary data.</text>
</comment>
<feature type="region of interest" description="Disordered" evidence="1">
    <location>
        <begin position="1"/>
        <end position="22"/>
    </location>
</feature>
<name>A0ABM8W2M9_GIGMA</name>
<evidence type="ECO:0000313" key="2">
    <source>
        <dbReference type="EMBL" id="CAG8508835.1"/>
    </source>
</evidence>
<protein>
    <submittedName>
        <fullName evidence="2">13295_t:CDS:1</fullName>
    </submittedName>
</protein>
<organism evidence="2 3">
    <name type="scientific">Gigaspora margarita</name>
    <dbReference type="NCBI Taxonomy" id="4874"/>
    <lineage>
        <taxon>Eukaryota</taxon>
        <taxon>Fungi</taxon>
        <taxon>Fungi incertae sedis</taxon>
        <taxon>Mucoromycota</taxon>
        <taxon>Glomeromycotina</taxon>
        <taxon>Glomeromycetes</taxon>
        <taxon>Diversisporales</taxon>
        <taxon>Gigasporaceae</taxon>
        <taxon>Gigaspora</taxon>
    </lineage>
</organism>
<keyword evidence="3" id="KW-1185">Reference proteome</keyword>
<accession>A0ABM8W2M9</accession>
<reference evidence="2 3" key="1">
    <citation type="submission" date="2021-06" db="EMBL/GenBank/DDBJ databases">
        <authorList>
            <person name="Kallberg Y."/>
            <person name="Tangrot J."/>
            <person name="Rosling A."/>
        </authorList>
    </citation>
    <scope>NUCLEOTIDE SEQUENCE [LARGE SCALE GENOMIC DNA]</scope>
    <source>
        <strain evidence="2 3">120-4 pot B 10/14</strain>
    </source>
</reference>
<dbReference type="Proteomes" id="UP000789901">
    <property type="component" value="Unassembled WGS sequence"/>
</dbReference>
<dbReference type="EMBL" id="CAJVQB010000824">
    <property type="protein sequence ID" value="CAG8508835.1"/>
    <property type="molecule type" value="Genomic_DNA"/>
</dbReference>